<dbReference type="HOGENOM" id="CLU_001650_15_1_1"/>
<evidence type="ECO:0000256" key="6">
    <source>
        <dbReference type="ARBA" id="ARBA00022908"/>
    </source>
</evidence>
<keyword evidence="6" id="KW-0229">DNA integration</keyword>
<dbReference type="EMBL" id="FR824509">
    <property type="protein sequence ID" value="CCA27161.1"/>
    <property type="molecule type" value="Genomic_DNA"/>
</dbReference>
<sequence>MCLAERMNGKITERARSMLHHMHVDQKWWAEAMNTAAYITNRLPCAAHPDKTPFQICFGYRPNVNGMRVFGAIGYAHIAKARRKKLEKKSFPWMFLGYSDDNKGYRVWNMDSKLSVELTRSAQFQESPQPKYIDVNFNHGNDVPSRHLYSDDDHDIPDTRIMMPPVEQSVEPMDIDEEVTAIVLSRRPTMDDTDAIMVPHTPQQAIVPRERYYVSSGYTPFRPFEHDTLPHGDNSHTMVPYETSESIVPHTTEEIRPPKRHRIEYDQANAALEASTAYDDAVKSPEAEFWKKSMAEELKALKEKKTWTMQKKEDNQKVIGTKWGVFTIKKMNMEKYRDTKPDSLHLDIDKLMVSIIEKRILQLRT</sequence>
<accession>F0X079</accession>
<feature type="domain" description="Retroviral polymerase SH3-like" evidence="10">
    <location>
        <begin position="74"/>
        <end position="131"/>
    </location>
</feature>
<evidence type="ECO:0000256" key="7">
    <source>
        <dbReference type="ARBA" id="ARBA00022918"/>
    </source>
</evidence>
<dbReference type="Pfam" id="PF25597">
    <property type="entry name" value="SH3_retrovirus"/>
    <property type="match status" value="1"/>
</dbReference>
<evidence type="ECO:0000256" key="9">
    <source>
        <dbReference type="ARBA" id="ARBA00023172"/>
    </source>
</evidence>
<dbReference type="GO" id="GO:0003964">
    <property type="term" value="F:RNA-directed DNA polymerase activity"/>
    <property type="evidence" value="ECO:0007669"/>
    <property type="project" value="UniProtKB-KW"/>
</dbReference>
<gene>
    <name evidence="11" type="primary">AlNc14C467G11817</name>
    <name evidence="11" type="ORF">ALNC14_133050</name>
</gene>
<dbReference type="PANTHER" id="PTHR42648:SF11">
    <property type="entry name" value="TRANSPOSON TY4-P GAG-POL POLYPROTEIN"/>
    <property type="match status" value="1"/>
</dbReference>
<evidence type="ECO:0000256" key="2">
    <source>
        <dbReference type="ARBA" id="ARBA00022723"/>
    </source>
</evidence>
<dbReference type="Gene3D" id="3.30.420.10">
    <property type="entry name" value="Ribonuclease H-like superfamily/Ribonuclease H"/>
    <property type="match status" value="1"/>
</dbReference>
<evidence type="ECO:0000256" key="8">
    <source>
        <dbReference type="ARBA" id="ARBA00022932"/>
    </source>
</evidence>
<evidence type="ECO:0000256" key="3">
    <source>
        <dbReference type="ARBA" id="ARBA00022759"/>
    </source>
</evidence>
<keyword evidence="9" id="KW-0233">DNA recombination</keyword>
<evidence type="ECO:0000256" key="5">
    <source>
        <dbReference type="ARBA" id="ARBA00022842"/>
    </source>
</evidence>
<dbReference type="GO" id="GO:0015074">
    <property type="term" value="P:DNA integration"/>
    <property type="evidence" value="ECO:0007669"/>
    <property type="project" value="UniProtKB-KW"/>
</dbReference>
<dbReference type="GO" id="GO:0016787">
    <property type="term" value="F:hydrolase activity"/>
    <property type="evidence" value="ECO:0007669"/>
    <property type="project" value="UniProtKB-KW"/>
</dbReference>
<dbReference type="GO" id="GO:0004519">
    <property type="term" value="F:endonuclease activity"/>
    <property type="evidence" value="ECO:0007669"/>
    <property type="project" value="UniProtKB-KW"/>
</dbReference>
<dbReference type="GO" id="GO:0046872">
    <property type="term" value="F:metal ion binding"/>
    <property type="evidence" value="ECO:0007669"/>
    <property type="project" value="UniProtKB-KW"/>
</dbReference>
<dbReference type="PANTHER" id="PTHR42648">
    <property type="entry name" value="TRANSPOSASE, PUTATIVE-RELATED"/>
    <property type="match status" value="1"/>
</dbReference>
<keyword evidence="1" id="KW-0540">Nuclease</keyword>
<keyword evidence="8" id="KW-0548">Nucleotidyltransferase</keyword>
<dbReference type="SUPFAM" id="SSF53098">
    <property type="entry name" value="Ribonuclease H-like"/>
    <property type="match status" value="1"/>
</dbReference>
<dbReference type="GO" id="GO:0003676">
    <property type="term" value="F:nucleic acid binding"/>
    <property type="evidence" value="ECO:0007669"/>
    <property type="project" value="InterPro"/>
</dbReference>
<dbReference type="InterPro" id="IPR039537">
    <property type="entry name" value="Retrotran_Ty1/copia-like"/>
</dbReference>
<name>F0X079_9STRA</name>
<dbReference type="InterPro" id="IPR012337">
    <property type="entry name" value="RNaseH-like_sf"/>
</dbReference>
<evidence type="ECO:0000256" key="1">
    <source>
        <dbReference type="ARBA" id="ARBA00022722"/>
    </source>
</evidence>
<keyword evidence="7" id="KW-0695">RNA-directed DNA polymerase</keyword>
<keyword evidence="8" id="KW-0239">DNA-directed DNA polymerase</keyword>
<proteinExistence type="predicted"/>
<evidence type="ECO:0000259" key="10">
    <source>
        <dbReference type="Pfam" id="PF25597"/>
    </source>
</evidence>
<reference evidence="11" key="2">
    <citation type="submission" date="2011-02" db="EMBL/GenBank/DDBJ databases">
        <authorList>
            <person name="MacLean D."/>
        </authorList>
    </citation>
    <scope>NUCLEOTIDE SEQUENCE</scope>
</reference>
<keyword evidence="2" id="KW-0479">Metal-binding</keyword>
<reference evidence="11" key="1">
    <citation type="journal article" date="2011" name="PLoS Biol.">
        <title>Gene gain and loss during evolution of obligate parasitism in the white rust pathogen of Arabidopsis thaliana.</title>
        <authorList>
            <person name="Kemen E."/>
            <person name="Gardiner A."/>
            <person name="Schultz-Larsen T."/>
            <person name="Kemen A.C."/>
            <person name="Balmuth A.L."/>
            <person name="Robert-Seilaniantz A."/>
            <person name="Bailey K."/>
            <person name="Holub E."/>
            <person name="Studholme D.J."/>
            <person name="Maclean D."/>
            <person name="Jones J.D."/>
        </authorList>
    </citation>
    <scope>NUCLEOTIDE SEQUENCE</scope>
</reference>
<organism evidence="11">
    <name type="scientific">Albugo laibachii Nc14</name>
    <dbReference type="NCBI Taxonomy" id="890382"/>
    <lineage>
        <taxon>Eukaryota</taxon>
        <taxon>Sar</taxon>
        <taxon>Stramenopiles</taxon>
        <taxon>Oomycota</taxon>
        <taxon>Peronosporomycetes</taxon>
        <taxon>Albuginales</taxon>
        <taxon>Albuginaceae</taxon>
        <taxon>Albugo</taxon>
    </lineage>
</organism>
<keyword evidence="5" id="KW-0460">Magnesium</keyword>
<dbReference type="InterPro" id="IPR036397">
    <property type="entry name" value="RNaseH_sf"/>
</dbReference>
<keyword evidence="4" id="KW-0378">Hydrolase</keyword>
<dbReference type="AlphaFoldDB" id="F0X079"/>
<evidence type="ECO:0000313" key="11">
    <source>
        <dbReference type="EMBL" id="CCA27161.1"/>
    </source>
</evidence>
<keyword evidence="8" id="KW-0808">Transferase</keyword>
<evidence type="ECO:0000256" key="4">
    <source>
        <dbReference type="ARBA" id="ARBA00022801"/>
    </source>
</evidence>
<dbReference type="GO" id="GO:0006310">
    <property type="term" value="P:DNA recombination"/>
    <property type="evidence" value="ECO:0007669"/>
    <property type="project" value="UniProtKB-KW"/>
</dbReference>
<protein>
    <submittedName>
        <fullName evidence="11">Putative polyprotein</fullName>
    </submittedName>
</protein>
<dbReference type="GO" id="GO:0003887">
    <property type="term" value="F:DNA-directed DNA polymerase activity"/>
    <property type="evidence" value="ECO:0007669"/>
    <property type="project" value="UniProtKB-KW"/>
</dbReference>
<keyword evidence="3" id="KW-0255">Endonuclease</keyword>
<dbReference type="InterPro" id="IPR057670">
    <property type="entry name" value="SH3_retrovirus"/>
</dbReference>